<reference evidence="3 4" key="2">
    <citation type="submission" date="2015-01" db="EMBL/GenBank/DDBJ databases">
        <title>Complete genome sequence of Pyrinomonas methylaliphatogenes type strain K22T.</title>
        <authorList>
            <person name="Lee K.C.Y."/>
            <person name="Power J.F."/>
            <person name="Dunfield P.F."/>
            <person name="Morgan X.C."/>
            <person name="Huttenhower C."/>
            <person name="Stott M.B."/>
        </authorList>
    </citation>
    <scope>NUCLEOTIDE SEQUENCE [LARGE SCALE GENOMIC DNA]</scope>
    <source>
        <strain evidence="3 4">K22</strain>
    </source>
</reference>
<sequence length="200" mass="22420">MPAKNQDLHGSAPDSSPVALLLIDFINDLEFEGGEKILERAVAAASRAAELKRRAKSCGVPAIYVNDNFGRWQSNFNNLIEHCLRDGVRGRPLVQRLLPEPDDYFVLKPKHSGFFSTTLDVLLDYLHARTLVLTGIATNVCVLFTANDAYMRDFHLAVPQDCVAALTDEEHRWALDQMERILKADTGPSAQLDFERLKLQ</sequence>
<dbReference type="InterPro" id="IPR050272">
    <property type="entry name" value="Isochorismatase-like_hydrls"/>
</dbReference>
<proteinExistence type="predicted"/>
<dbReference type="CDD" id="cd00431">
    <property type="entry name" value="cysteine_hydrolases"/>
    <property type="match status" value="1"/>
</dbReference>
<organism evidence="3 4">
    <name type="scientific">Pyrinomonas methylaliphatogenes</name>
    <dbReference type="NCBI Taxonomy" id="454194"/>
    <lineage>
        <taxon>Bacteria</taxon>
        <taxon>Pseudomonadati</taxon>
        <taxon>Acidobacteriota</taxon>
        <taxon>Blastocatellia</taxon>
        <taxon>Blastocatellales</taxon>
        <taxon>Pyrinomonadaceae</taxon>
        <taxon>Pyrinomonas</taxon>
    </lineage>
</organism>
<evidence type="ECO:0000313" key="4">
    <source>
        <dbReference type="Proteomes" id="UP000031518"/>
    </source>
</evidence>
<keyword evidence="4" id="KW-1185">Reference proteome</keyword>
<dbReference type="EMBL" id="CBXV010000008">
    <property type="protein sequence ID" value="CDM66647.1"/>
    <property type="molecule type" value="Genomic_DNA"/>
</dbReference>
<evidence type="ECO:0000259" key="2">
    <source>
        <dbReference type="Pfam" id="PF00857"/>
    </source>
</evidence>
<dbReference type="RefSeq" id="WP_041978038.1">
    <property type="nucleotide sequence ID" value="NZ_CBXV010000008.1"/>
</dbReference>
<reference evidence="3 4" key="1">
    <citation type="submission" date="2013-12" db="EMBL/GenBank/DDBJ databases">
        <authorList>
            <person name="Stott M."/>
        </authorList>
    </citation>
    <scope>NUCLEOTIDE SEQUENCE [LARGE SCALE GENOMIC DNA]</scope>
    <source>
        <strain evidence="3 4">K22</strain>
    </source>
</reference>
<dbReference type="PRINTS" id="PR01398">
    <property type="entry name" value="ISCHRISMTASE"/>
</dbReference>
<dbReference type="Gene3D" id="3.40.50.850">
    <property type="entry name" value="Isochorismatase-like"/>
    <property type="match status" value="1"/>
</dbReference>
<evidence type="ECO:0000256" key="1">
    <source>
        <dbReference type="ARBA" id="ARBA00022801"/>
    </source>
</evidence>
<dbReference type="SUPFAM" id="SSF52499">
    <property type="entry name" value="Isochorismatase-like hydrolases"/>
    <property type="match status" value="1"/>
</dbReference>
<dbReference type="Proteomes" id="UP000031518">
    <property type="component" value="Unassembled WGS sequence"/>
</dbReference>
<protein>
    <submittedName>
        <fullName evidence="3">Nicotinamidase-like amidase</fullName>
    </submittedName>
</protein>
<dbReference type="InterPro" id="IPR000868">
    <property type="entry name" value="Isochorismatase-like_dom"/>
</dbReference>
<dbReference type="InterPro" id="IPR036380">
    <property type="entry name" value="Isochorismatase-like_sf"/>
</dbReference>
<dbReference type="GO" id="GO:0008908">
    <property type="term" value="F:isochorismatase activity"/>
    <property type="evidence" value="ECO:0007669"/>
    <property type="project" value="InterPro"/>
</dbReference>
<name>A0A0B6X0Z7_9BACT</name>
<dbReference type="InterPro" id="IPR016291">
    <property type="entry name" value="Isochorismatase"/>
</dbReference>
<evidence type="ECO:0000313" key="3">
    <source>
        <dbReference type="EMBL" id="CDM66647.1"/>
    </source>
</evidence>
<dbReference type="PANTHER" id="PTHR43540">
    <property type="entry name" value="PEROXYUREIDOACRYLATE/UREIDOACRYLATE AMIDOHYDROLASE-RELATED"/>
    <property type="match status" value="1"/>
</dbReference>
<gene>
    <name evidence="3" type="ORF">PYK22_02680</name>
</gene>
<dbReference type="AlphaFoldDB" id="A0A0B6X0Z7"/>
<dbReference type="Pfam" id="PF00857">
    <property type="entry name" value="Isochorismatase"/>
    <property type="match status" value="1"/>
</dbReference>
<dbReference type="OrthoDB" id="4305745at2"/>
<feature type="domain" description="Isochorismatase-like" evidence="2">
    <location>
        <begin position="19"/>
        <end position="179"/>
    </location>
</feature>
<dbReference type="STRING" id="454194.PYK22_02680"/>
<accession>A0A0B6X0Z7</accession>
<dbReference type="PANTHER" id="PTHR43540:SF6">
    <property type="entry name" value="ISOCHORISMATASE-LIKE DOMAIN-CONTAINING PROTEIN"/>
    <property type="match status" value="1"/>
</dbReference>
<keyword evidence="1" id="KW-0378">Hydrolase</keyword>